<accession>A0A7M2GMF0</accession>
<dbReference type="Pfam" id="PF07715">
    <property type="entry name" value="Plug"/>
    <property type="match status" value="1"/>
</dbReference>
<dbReference type="RefSeq" id="WP_193666865.1">
    <property type="nucleotide sequence ID" value="NZ_CP060036.1"/>
</dbReference>
<evidence type="ECO:0000259" key="15">
    <source>
        <dbReference type="Pfam" id="PF07715"/>
    </source>
</evidence>
<dbReference type="InterPro" id="IPR039426">
    <property type="entry name" value="TonB-dep_rcpt-like"/>
</dbReference>
<evidence type="ECO:0000256" key="7">
    <source>
        <dbReference type="ARBA" id="ARBA00023065"/>
    </source>
</evidence>
<dbReference type="EMBL" id="CP060036">
    <property type="protein sequence ID" value="QOT73940.1"/>
    <property type="molecule type" value="Genomic_DNA"/>
</dbReference>
<dbReference type="Pfam" id="PF00593">
    <property type="entry name" value="TonB_dep_Rec_b-barrel"/>
    <property type="match status" value="1"/>
</dbReference>
<keyword evidence="10 11" id="KW-0998">Cell outer membrane</keyword>
<evidence type="ECO:0000256" key="6">
    <source>
        <dbReference type="ARBA" id="ARBA00023004"/>
    </source>
</evidence>
<dbReference type="PROSITE" id="PS52016">
    <property type="entry name" value="TONB_DEPENDENT_REC_3"/>
    <property type="match status" value="1"/>
</dbReference>
<evidence type="ECO:0000256" key="9">
    <source>
        <dbReference type="ARBA" id="ARBA00023136"/>
    </source>
</evidence>
<dbReference type="Proteomes" id="UP000593663">
    <property type="component" value="Chromosome 2"/>
</dbReference>
<keyword evidence="16" id="KW-0675">Receptor</keyword>
<gene>
    <name evidence="16" type="ORF">H5V43_17460</name>
</gene>
<dbReference type="SUPFAM" id="SSF56935">
    <property type="entry name" value="Porins"/>
    <property type="match status" value="1"/>
</dbReference>
<evidence type="ECO:0000256" key="4">
    <source>
        <dbReference type="ARBA" id="ARBA00022496"/>
    </source>
</evidence>
<organism evidence="16 17">
    <name type="scientific">Sphingobium fuliginis (strain ATCC 27551)</name>
    <dbReference type="NCBI Taxonomy" id="336203"/>
    <lineage>
        <taxon>Bacteria</taxon>
        <taxon>Pseudomonadati</taxon>
        <taxon>Pseudomonadota</taxon>
        <taxon>Alphaproteobacteria</taxon>
        <taxon>Sphingomonadales</taxon>
        <taxon>Sphingomonadaceae</taxon>
        <taxon>Sphingobium</taxon>
    </lineage>
</organism>
<evidence type="ECO:0000256" key="12">
    <source>
        <dbReference type="RuleBase" id="RU003357"/>
    </source>
</evidence>
<dbReference type="CDD" id="cd01347">
    <property type="entry name" value="ligand_gated_channel"/>
    <property type="match status" value="1"/>
</dbReference>
<dbReference type="InterPro" id="IPR036942">
    <property type="entry name" value="Beta-barrel_TonB_sf"/>
</dbReference>
<dbReference type="AlphaFoldDB" id="A0A7M2GMF0"/>
<dbReference type="KEGG" id="sbar:H5V43_17460"/>
<evidence type="ECO:0000256" key="10">
    <source>
        <dbReference type="ARBA" id="ARBA00023237"/>
    </source>
</evidence>
<keyword evidence="7" id="KW-0406">Ion transport</keyword>
<feature type="domain" description="TonB-dependent receptor plug" evidence="15">
    <location>
        <begin position="49"/>
        <end position="155"/>
    </location>
</feature>
<evidence type="ECO:0000313" key="17">
    <source>
        <dbReference type="Proteomes" id="UP000593663"/>
    </source>
</evidence>
<comment type="similarity">
    <text evidence="11 12">Belongs to the TonB-dependent receptor family.</text>
</comment>
<evidence type="ECO:0000256" key="13">
    <source>
        <dbReference type="SAM" id="SignalP"/>
    </source>
</evidence>
<feature type="chain" id="PRO_5032852733" evidence="13">
    <location>
        <begin position="24"/>
        <end position="722"/>
    </location>
</feature>
<keyword evidence="8 12" id="KW-0798">TonB box</keyword>
<keyword evidence="9 11" id="KW-0472">Membrane</keyword>
<evidence type="ECO:0000256" key="3">
    <source>
        <dbReference type="ARBA" id="ARBA00022452"/>
    </source>
</evidence>
<evidence type="ECO:0000256" key="1">
    <source>
        <dbReference type="ARBA" id="ARBA00004571"/>
    </source>
</evidence>
<evidence type="ECO:0000256" key="8">
    <source>
        <dbReference type="ARBA" id="ARBA00023077"/>
    </source>
</evidence>
<reference evidence="17" key="1">
    <citation type="submission" date="2020-08" db="EMBL/GenBank/DDBJ databases">
        <title>Complete genome sequence of Sphingobium barthaii strain KK22, a high-molecular-weight polycyclic aromatic hydrocarbon-degrading soil bacterium.</title>
        <authorList>
            <person name="Mori J.F."/>
            <person name="Kanaly R.A."/>
        </authorList>
    </citation>
    <scope>NUCLEOTIDE SEQUENCE [LARGE SCALE GENOMIC DNA]</scope>
    <source>
        <strain evidence="17">KK22</strain>
    </source>
</reference>
<evidence type="ECO:0000256" key="2">
    <source>
        <dbReference type="ARBA" id="ARBA00022448"/>
    </source>
</evidence>
<dbReference type="PANTHER" id="PTHR32552:SF81">
    <property type="entry name" value="TONB-DEPENDENT OUTER MEMBRANE RECEPTOR"/>
    <property type="match status" value="1"/>
</dbReference>
<proteinExistence type="inferred from homology"/>
<dbReference type="InterPro" id="IPR000531">
    <property type="entry name" value="Beta-barrel_TonB"/>
</dbReference>
<dbReference type="Gene3D" id="2.40.170.20">
    <property type="entry name" value="TonB-dependent receptor, beta-barrel domain"/>
    <property type="match status" value="1"/>
</dbReference>
<keyword evidence="6" id="KW-0408">Iron</keyword>
<keyword evidence="3 11" id="KW-1134">Transmembrane beta strand</keyword>
<feature type="signal peptide" evidence="13">
    <location>
        <begin position="1"/>
        <end position="23"/>
    </location>
</feature>
<feature type="domain" description="TonB-dependent receptor-like beta-barrel" evidence="14">
    <location>
        <begin position="246"/>
        <end position="686"/>
    </location>
</feature>
<evidence type="ECO:0000256" key="11">
    <source>
        <dbReference type="PROSITE-ProRule" id="PRU01360"/>
    </source>
</evidence>
<dbReference type="InterPro" id="IPR012910">
    <property type="entry name" value="Plug_dom"/>
</dbReference>
<evidence type="ECO:0000259" key="14">
    <source>
        <dbReference type="Pfam" id="PF00593"/>
    </source>
</evidence>
<keyword evidence="4" id="KW-0410">Iron transport</keyword>
<comment type="subcellular location">
    <subcellularLocation>
        <location evidence="1 11">Cell outer membrane</location>
        <topology evidence="1 11">Multi-pass membrane protein</topology>
    </subcellularLocation>
</comment>
<evidence type="ECO:0000256" key="5">
    <source>
        <dbReference type="ARBA" id="ARBA00022692"/>
    </source>
</evidence>
<keyword evidence="13" id="KW-0732">Signal</keyword>
<sequence length="722" mass="77368">MKIRHAILASSAFVALVGSPANAQTAQPEARDGGLEDIVVTAQKRSENLQKVPISISAISEERLQATGIRTTQDLPTALPGLQVLNVAGAITPRVHGIGTTFTSAGFESPVATYVDGVYLAFGADVSMDLSDATQVAVLKGPQGTLFGRNATGGVLQVTTREPEQGYQGLIQTSLDNYLTSRSNLFVTGGLGENAAVSLSAAYAQQDEGYGTNVVTGNDTYRLGHAYTVRGKLKIDLGPDTTLLLSGDYSGRGGSEATVFRPFPGTNTTSPVLQPRRAWDTASSVDADNHYHGGGASLRLEHQLGTAKLTSLSAYRDAYHSFNFTPVPTAAKVLDVYVPETSRQFTQELQLSSTGGGPLVWTIGGFYYHNRATQHQVSTFGAAFPLPSLGGLVQEFPGRQTTDSEAVFAQATYSIAPHTRLTGGVRYTWEKKSYAGDLIVRFPGAPATTIPGSGDLKFGKPTWRLSIDQDLAERVTGYASYNRGVKSGGFNLHNPVGAGFDPERLDAFEVGIKSELADRRVRLNISAFYYDYSNIQVVLFPGGSTEVVNGPKAELYGIDADFEARVSDRLRLNASANWLHAKFLSFPNAEFAYPQPGGEPGPTINASAAGNDIPYAPHFTYVVGVTYTIPLGDHELAFNANDSFNSGFYGEANNFLRQPSYHFINASMAWQTRDKGVTLRLFANNILNEAVASQIATLSGLSYIADYTNPPRTIGGSVRVAF</sequence>
<keyword evidence="2 11" id="KW-0813">Transport</keyword>
<dbReference type="GO" id="GO:0006826">
    <property type="term" value="P:iron ion transport"/>
    <property type="evidence" value="ECO:0007669"/>
    <property type="project" value="UniProtKB-KW"/>
</dbReference>
<dbReference type="PANTHER" id="PTHR32552">
    <property type="entry name" value="FERRICHROME IRON RECEPTOR-RELATED"/>
    <property type="match status" value="1"/>
</dbReference>
<evidence type="ECO:0000313" key="16">
    <source>
        <dbReference type="EMBL" id="QOT73940.1"/>
    </source>
</evidence>
<dbReference type="GO" id="GO:0009279">
    <property type="term" value="C:cell outer membrane"/>
    <property type="evidence" value="ECO:0007669"/>
    <property type="project" value="UniProtKB-SubCell"/>
</dbReference>
<name>A0A7M2GMF0_SPHSA</name>
<keyword evidence="5 11" id="KW-0812">Transmembrane</keyword>
<protein>
    <submittedName>
        <fullName evidence="16">TonB-dependent receptor</fullName>
    </submittedName>
</protein>